<reference evidence="1 2" key="1">
    <citation type="submission" date="2019-07" db="EMBL/GenBank/DDBJ databases">
        <title>R&amp;d 2014.</title>
        <authorList>
            <person name="Klenk H.-P."/>
        </authorList>
    </citation>
    <scope>NUCLEOTIDE SEQUENCE [LARGE SCALE GENOMIC DNA]</scope>
    <source>
        <strain evidence="1 2">DSM 43194</strain>
    </source>
</reference>
<dbReference type="OrthoDB" id="4929423at2"/>
<name>A0A660CK60_9PSEU</name>
<dbReference type="AlphaFoldDB" id="A0A660CK60"/>
<dbReference type="EMBL" id="VLJV01000001">
    <property type="protein sequence ID" value="TWH21405.1"/>
    <property type="molecule type" value="Genomic_DNA"/>
</dbReference>
<accession>A0A660CK60</accession>
<evidence type="ECO:0000313" key="2">
    <source>
        <dbReference type="Proteomes" id="UP000317303"/>
    </source>
</evidence>
<evidence type="ECO:0000313" key="1">
    <source>
        <dbReference type="EMBL" id="TWH21405.1"/>
    </source>
</evidence>
<keyword evidence="2" id="KW-1185">Reference proteome</keyword>
<dbReference type="Proteomes" id="UP000317303">
    <property type="component" value="Unassembled WGS sequence"/>
</dbReference>
<comment type="caution">
    <text evidence="1">The sequence shown here is derived from an EMBL/GenBank/DDBJ whole genome shotgun (WGS) entry which is preliminary data.</text>
</comment>
<proteinExistence type="predicted"/>
<organism evidence="1 2">
    <name type="scientific">Prauserella rugosa</name>
    <dbReference type="NCBI Taxonomy" id="43354"/>
    <lineage>
        <taxon>Bacteria</taxon>
        <taxon>Bacillati</taxon>
        <taxon>Actinomycetota</taxon>
        <taxon>Actinomycetes</taxon>
        <taxon>Pseudonocardiales</taxon>
        <taxon>Pseudonocardiaceae</taxon>
        <taxon>Prauserella</taxon>
    </lineage>
</organism>
<dbReference type="RefSeq" id="WP_030533752.1">
    <property type="nucleotide sequence ID" value="NZ_JOIJ01000017.1"/>
</dbReference>
<protein>
    <submittedName>
        <fullName evidence="1">Uncharacterized protein</fullName>
    </submittedName>
</protein>
<gene>
    <name evidence="1" type="ORF">JD82_03268</name>
</gene>
<sequence>MEYQLSAELTAPEDGPDLDALQQVGVVALLDTRLSRLAGIEGPDGVEITPVEHTVHAHLGGANVSWLLDAPALVFAEDATRAVLEQLLEETELLRGWQVKHCAVTATDDQLESALAASAEPDEGPIEIDPQDQAELAERRQRLLDASQYLSAFDLDAFGFTEGGDVTEQEARYVAGALMHGVEMVTDELFGDIQLLEDEDATAVDVEALWVLDELPQQYADQYTALFAKQLLVTTAVLGYRLTQEEWTAPLCTAEALALHVVKSRAELELDLAEAVPEERVTEILAHFDDYAFPDGAHEELYDVSDLDAFDTDVVTWFRPDPRYTDARGLHPYLTDED</sequence>